<evidence type="ECO:0000313" key="1">
    <source>
        <dbReference type="EMBL" id="KAJ2804561.1"/>
    </source>
</evidence>
<evidence type="ECO:0000313" key="2">
    <source>
        <dbReference type="Proteomes" id="UP001140096"/>
    </source>
</evidence>
<protein>
    <submittedName>
        <fullName evidence="1">Zn finger-containing GTPase- Activating Protein for ARF</fullName>
    </submittedName>
</protein>
<feature type="non-terminal residue" evidence="1">
    <location>
        <position position="147"/>
    </location>
</feature>
<keyword evidence="2" id="KW-1185">Reference proteome</keyword>
<comment type="caution">
    <text evidence="1">The sequence shown here is derived from an EMBL/GenBank/DDBJ whole genome shotgun (WGS) entry which is preliminary data.</text>
</comment>
<organism evidence="1 2">
    <name type="scientific">Coemansia furcata</name>
    <dbReference type="NCBI Taxonomy" id="417177"/>
    <lineage>
        <taxon>Eukaryota</taxon>
        <taxon>Fungi</taxon>
        <taxon>Fungi incertae sedis</taxon>
        <taxon>Zoopagomycota</taxon>
        <taxon>Kickxellomycotina</taxon>
        <taxon>Kickxellomycetes</taxon>
        <taxon>Kickxellales</taxon>
        <taxon>Kickxellaceae</taxon>
        <taxon>Coemansia</taxon>
    </lineage>
</organism>
<accession>A0ACC1LA92</accession>
<gene>
    <name evidence="1" type="primary">GCS1</name>
    <name evidence="1" type="ORF">H4S07_004201</name>
</gene>
<dbReference type="EMBL" id="JANBUP010001619">
    <property type="protein sequence ID" value="KAJ2804561.1"/>
    <property type="molecule type" value="Genomic_DNA"/>
</dbReference>
<name>A0ACC1LA92_9FUNG</name>
<proteinExistence type="predicted"/>
<dbReference type="Proteomes" id="UP001140096">
    <property type="component" value="Unassembled WGS sequence"/>
</dbReference>
<reference evidence="1" key="1">
    <citation type="submission" date="2022-07" db="EMBL/GenBank/DDBJ databases">
        <title>Phylogenomic reconstructions and comparative analyses of Kickxellomycotina fungi.</title>
        <authorList>
            <person name="Reynolds N.K."/>
            <person name="Stajich J.E."/>
            <person name="Barry K."/>
            <person name="Grigoriev I.V."/>
            <person name="Crous P."/>
            <person name="Smith M.E."/>
        </authorList>
    </citation>
    <scope>NUCLEOTIDE SEQUENCE</scope>
    <source>
        <strain evidence="1">CBS 102833</strain>
    </source>
</reference>
<sequence length="147" mass="16063">MITDNQLMTLTNTLGCTVFFLIALFCFISVNAKGSANAGGDDISTMASDANVKRALLELQRKDANKVCIDCGSPNPQWASVSLGTFFCLNCSGQHRGLGVHLSFVRSITMDKWTPEQIKRMERGGNANAVAFFKSQSDYKPNMSIKD</sequence>